<dbReference type="GO" id="GO:0009252">
    <property type="term" value="P:peptidoglycan biosynthetic process"/>
    <property type="evidence" value="ECO:0007669"/>
    <property type="project" value="UniProtKB-UniRule"/>
</dbReference>
<evidence type="ECO:0000256" key="5">
    <source>
        <dbReference type="ARBA" id="ARBA00022490"/>
    </source>
</evidence>
<dbReference type="Gene3D" id="3.30.43.10">
    <property type="entry name" value="Uridine Diphospho-n-acetylenolpyruvylglucosamine Reductase, domain 2"/>
    <property type="match status" value="1"/>
</dbReference>
<dbReference type="InterPro" id="IPR006094">
    <property type="entry name" value="Oxid_FAD_bind_N"/>
</dbReference>
<evidence type="ECO:0000256" key="14">
    <source>
        <dbReference type="ARBA" id="ARBA00023316"/>
    </source>
</evidence>
<reference evidence="18" key="1">
    <citation type="submission" date="2020-10" db="EMBL/GenBank/DDBJ databases">
        <title>Ca. Dormibacterota MAGs.</title>
        <authorList>
            <person name="Montgomery K."/>
        </authorList>
    </citation>
    <scope>NUCLEOTIDE SEQUENCE [LARGE SCALE GENOMIC DNA]</scope>
    <source>
        <strain evidence="18">SC8812_S17_10</strain>
    </source>
</reference>
<dbReference type="GO" id="GO:0008360">
    <property type="term" value="P:regulation of cell shape"/>
    <property type="evidence" value="ECO:0007669"/>
    <property type="project" value="UniProtKB-KW"/>
</dbReference>
<dbReference type="SUPFAM" id="SSF56176">
    <property type="entry name" value="FAD-binding/transporter-associated domain-like"/>
    <property type="match status" value="1"/>
</dbReference>
<keyword evidence="10 16" id="KW-0133">Cell shape</keyword>
<evidence type="ECO:0000256" key="3">
    <source>
        <dbReference type="ARBA" id="ARBA00004496"/>
    </source>
</evidence>
<keyword evidence="6 16" id="KW-0132">Cell division</keyword>
<dbReference type="NCBIfam" id="TIGR00179">
    <property type="entry name" value="murB"/>
    <property type="match status" value="1"/>
</dbReference>
<dbReference type="Gene3D" id="3.90.78.10">
    <property type="entry name" value="UDP-N-acetylenolpyruvoylglucosamine reductase, C-terminal domain"/>
    <property type="match status" value="1"/>
</dbReference>
<evidence type="ECO:0000256" key="8">
    <source>
        <dbReference type="ARBA" id="ARBA00022827"/>
    </source>
</evidence>
<dbReference type="RefSeq" id="WP_338205551.1">
    <property type="nucleotide sequence ID" value="NZ_JAEKNR010000242.1"/>
</dbReference>
<dbReference type="EC" id="1.3.1.98" evidence="16"/>
<dbReference type="InterPro" id="IPR016167">
    <property type="entry name" value="FAD-bd_PCMH_sub1"/>
</dbReference>
<accession>A0A934KAL7</accession>
<comment type="catalytic activity">
    <reaction evidence="15 16">
        <text>UDP-N-acetyl-alpha-D-muramate + NADP(+) = UDP-N-acetyl-3-O-(1-carboxyvinyl)-alpha-D-glucosamine + NADPH + H(+)</text>
        <dbReference type="Rhea" id="RHEA:12248"/>
        <dbReference type="ChEBI" id="CHEBI:15378"/>
        <dbReference type="ChEBI" id="CHEBI:57783"/>
        <dbReference type="ChEBI" id="CHEBI:58349"/>
        <dbReference type="ChEBI" id="CHEBI:68483"/>
        <dbReference type="ChEBI" id="CHEBI:70757"/>
        <dbReference type="EC" id="1.3.1.98"/>
    </reaction>
</comment>
<dbReference type="InterPro" id="IPR011601">
    <property type="entry name" value="MurB_C"/>
</dbReference>
<organism evidence="18 19">
    <name type="scientific">Candidatus Nephthysia bennettiae</name>
    <dbReference type="NCBI Taxonomy" id="3127016"/>
    <lineage>
        <taxon>Bacteria</taxon>
        <taxon>Bacillati</taxon>
        <taxon>Candidatus Dormiibacterota</taxon>
        <taxon>Candidatus Dormibacteria</taxon>
        <taxon>Candidatus Dormibacterales</taxon>
        <taxon>Candidatus Dormibacteraceae</taxon>
        <taxon>Candidatus Nephthysia</taxon>
    </lineage>
</organism>
<proteinExistence type="inferred from homology"/>
<dbReference type="EMBL" id="JAEKNR010000242">
    <property type="protein sequence ID" value="MBJ7601345.1"/>
    <property type="molecule type" value="Genomic_DNA"/>
</dbReference>
<dbReference type="InterPro" id="IPR016166">
    <property type="entry name" value="FAD-bd_PCMH"/>
</dbReference>
<evidence type="ECO:0000256" key="9">
    <source>
        <dbReference type="ARBA" id="ARBA00022857"/>
    </source>
</evidence>
<comment type="cofactor">
    <cofactor evidence="1 16">
        <name>FAD</name>
        <dbReference type="ChEBI" id="CHEBI:57692"/>
    </cofactor>
</comment>
<feature type="active site" evidence="16">
    <location>
        <position position="294"/>
    </location>
</feature>
<comment type="caution">
    <text evidence="18">The sequence shown here is derived from an EMBL/GenBank/DDBJ whole genome shotgun (WGS) entry which is preliminary data.</text>
</comment>
<dbReference type="HAMAP" id="MF_00037">
    <property type="entry name" value="MurB"/>
    <property type="match status" value="1"/>
</dbReference>
<keyword evidence="13 16" id="KW-0131">Cell cycle</keyword>
<dbReference type="PANTHER" id="PTHR21071:SF4">
    <property type="entry name" value="UDP-N-ACETYLENOLPYRUVOYLGLUCOSAMINE REDUCTASE"/>
    <property type="match status" value="1"/>
</dbReference>
<comment type="function">
    <text evidence="2 16">Cell wall formation.</text>
</comment>
<dbReference type="Gene3D" id="3.30.465.10">
    <property type="match status" value="1"/>
</dbReference>
<evidence type="ECO:0000313" key="19">
    <source>
        <dbReference type="Proteomes" id="UP000612893"/>
    </source>
</evidence>
<evidence type="ECO:0000256" key="2">
    <source>
        <dbReference type="ARBA" id="ARBA00003921"/>
    </source>
</evidence>
<protein>
    <recommendedName>
        <fullName evidence="16">UDP-N-acetylenolpyruvoylglucosamine reductase</fullName>
        <ecNumber evidence="16">1.3.1.98</ecNumber>
    </recommendedName>
    <alternativeName>
        <fullName evidence="16">UDP-N-acetylmuramate dehydrogenase</fullName>
    </alternativeName>
</protein>
<keyword evidence="11 16" id="KW-0573">Peptidoglycan synthesis</keyword>
<dbReference type="SUPFAM" id="SSF56194">
    <property type="entry name" value="Uridine diphospho-N-Acetylenolpyruvylglucosamine reductase, MurB, C-terminal domain"/>
    <property type="match status" value="1"/>
</dbReference>
<dbReference type="InterPro" id="IPR003170">
    <property type="entry name" value="MurB"/>
</dbReference>
<keyword evidence="19" id="KW-1185">Reference proteome</keyword>
<keyword evidence="14 16" id="KW-0961">Cell wall biogenesis/degradation</keyword>
<keyword evidence="5 16" id="KW-0963">Cytoplasm</keyword>
<evidence type="ECO:0000313" key="18">
    <source>
        <dbReference type="EMBL" id="MBJ7601345.1"/>
    </source>
</evidence>
<sequence>MSWQTNANLAWLRGLRGVEEGRPLARHTSFNIGGPAQFFLQTPEPAQLVEACQLRGVPVLLLGAGTNLLVADAGVKGLVVRCVNREWRVEGTRVHAQAGLKMMRLARICADHDLTGFEWAIGVPGTVGGAVYQNAGCWGVELVEVLVEAEGVLPGGGRQTWSPDQLRLGYRTSALRDGALEGALVSAATLQLSPGDGAAGRRQMARWTAERNRTQPIRSKNCGSVFKNPPGDSAGRLIEAAGLKGAGEGAAQVSEQHANFIVNNGGATAVEVSRLIDRVRCAVHQRSGVMLETEVELVGRWQPE</sequence>
<evidence type="ECO:0000256" key="4">
    <source>
        <dbReference type="ARBA" id="ARBA00004752"/>
    </source>
</evidence>
<dbReference type="PROSITE" id="PS51387">
    <property type="entry name" value="FAD_PCMH"/>
    <property type="match status" value="1"/>
</dbReference>
<name>A0A934KAL7_9BACT</name>
<dbReference type="InterPro" id="IPR016169">
    <property type="entry name" value="FAD-bd_PCMH_sub2"/>
</dbReference>
<dbReference type="InterPro" id="IPR036318">
    <property type="entry name" value="FAD-bd_PCMH-like_sf"/>
</dbReference>
<evidence type="ECO:0000259" key="17">
    <source>
        <dbReference type="PROSITE" id="PS51387"/>
    </source>
</evidence>
<evidence type="ECO:0000256" key="15">
    <source>
        <dbReference type="ARBA" id="ARBA00048914"/>
    </source>
</evidence>
<dbReference type="GO" id="GO:0051301">
    <property type="term" value="P:cell division"/>
    <property type="evidence" value="ECO:0007669"/>
    <property type="project" value="UniProtKB-KW"/>
</dbReference>
<keyword evidence="9 16" id="KW-0521">NADP</keyword>
<evidence type="ECO:0000256" key="1">
    <source>
        <dbReference type="ARBA" id="ARBA00001974"/>
    </source>
</evidence>
<dbReference type="GO" id="GO:0008762">
    <property type="term" value="F:UDP-N-acetylmuramate dehydrogenase activity"/>
    <property type="evidence" value="ECO:0007669"/>
    <property type="project" value="UniProtKB-UniRule"/>
</dbReference>
<dbReference type="PANTHER" id="PTHR21071">
    <property type="entry name" value="UDP-N-ACETYLENOLPYRUVOYLGLUCOSAMINE REDUCTASE"/>
    <property type="match status" value="1"/>
</dbReference>
<feature type="active site" evidence="16">
    <location>
        <position position="171"/>
    </location>
</feature>
<evidence type="ECO:0000256" key="13">
    <source>
        <dbReference type="ARBA" id="ARBA00023306"/>
    </source>
</evidence>
<evidence type="ECO:0000256" key="11">
    <source>
        <dbReference type="ARBA" id="ARBA00022984"/>
    </source>
</evidence>
<evidence type="ECO:0000256" key="7">
    <source>
        <dbReference type="ARBA" id="ARBA00022630"/>
    </source>
</evidence>
<dbReference type="Pfam" id="PF01565">
    <property type="entry name" value="FAD_binding_4"/>
    <property type="match status" value="1"/>
</dbReference>
<evidence type="ECO:0000256" key="6">
    <source>
        <dbReference type="ARBA" id="ARBA00022618"/>
    </source>
</evidence>
<evidence type="ECO:0000256" key="16">
    <source>
        <dbReference type="HAMAP-Rule" id="MF_00037"/>
    </source>
</evidence>
<dbReference type="Proteomes" id="UP000612893">
    <property type="component" value="Unassembled WGS sequence"/>
</dbReference>
<dbReference type="GO" id="GO:0005737">
    <property type="term" value="C:cytoplasm"/>
    <property type="evidence" value="ECO:0007669"/>
    <property type="project" value="UniProtKB-SubCell"/>
</dbReference>
<dbReference type="NCBIfam" id="NF010480">
    <property type="entry name" value="PRK13905.1"/>
    <property type="match status" value="1"/>
</dbReference>
<evidence type="ECO:0000256" key="12">
    <source>
        <dbReference type="ARBA" id="ARBA00023002"/>
    </source>
</evidence>
<dbReference type="AlphaFoldDB" id="A0A934KAL7"/>
<feature type="active site" description="Proton donor" evidence="16">
    <location>
        <position position="224"/>
    </location>
</feature>
<comment type="pathway">
    <text evidence="4 16">Cell wall biogenesis; peptidoglycan biosynthesis.</text>
</comment>
<comment type="subcellular location">
    <subcellularLocation>
        <location evidence="3 16">Cytoplasm</location>
    </subcellularLocation>
</comment>
<feature type="domain" description="FAD-binding PCMH-type" evidence="17">
    <location>
        <begin position="31"/>
        <end position="195"/>
    </location>
</feature>
<keyword evidence="8 16" id="KW-0274">FAD</keyword>
<comment type="similarity">
    <text evidence="16">Belongs to the MurB family.</text>
</comment>
<keyword evidence="7 16" id="KW-0285">Flavoprotein</keyword>
<dbReference type="InterPro" id="IPR036635">
    <property type="entry name" value="MurB_C_sf"/>
</dbReference>
<keyword evidence="12 16" id="KW-0560">Oxidoreductase</keyword>
<gene>
    <name evidence="16 18" type="primary">murB</name>
    <name evidence="18" type="ORF">JF922_25140</name>
</gene>
<dbReference type="GO" id="GO:0071555">
    <property type="term" value="P:cell wall organization"/>
    <property type="evidence" value="ECO:0007669"/>
    <property type="project" value="UniProtKB-KW"/>
</dbReference>
<evidence type="ECO:0000256" key="10">
    <source>
        <dbReference type="ARBA" id="ARBA00022960"/>
    </source>
</evidence>
<dbReference type="Pfam" id="PF02873">
    <property type="entry name" value="MurB_C"/>
    <property type="match status" value="1"/>
</dbReference>